<sequence length="540" mass="56746">MDGQEDIGQGLQLRLDEETKKLIASVVPDPGAPTINEPRLREYLAGQGYAALRYLPQAAIGLLANYNAGTACSIAIAECIDATLTIEISPDAVEALLNIVPAEGGVPVSREAVLALLADNGIGDGILLDAIAAAVAAGVAENVVVARGVPPEHGVDGWLESLIPEVRDRRPKVDDSGHTDYRDLGDIFVVHAGDWLMLRHPPTDGKPGKSLLGETIPPQPGKAVMYATSLPGTAFDPANPDLLVAAITGQPVVVAGGMMVEPVYRVDKVSTATGNIDFDGSVVIRGDVCTGMTVRASGDIEVGGVVDMGTLEAGGSIVVKGGAMGSLGRKTSEDCHIRCGASFHAAYAQQAKVEAGDSIFIDDTAMQCELTAINHIRIGGKRRGHIIGGHLQATLSITGKVVGSPNRVLTYCAIGVNPLMHKQLLQMSKARDEKETQLLEIAKLLDFSSKNPGRLRPDMLEKARATAAQLSAAIAAMREEQDELAHKIELSQQSRLVAQELLLEGVEVHVGNLCYRVVGEHGACAVGVGKSGMELFALDE</sequence>
<evidence type="ECO:0000256" key="1">
    <source>
        <dbReference type="SAM" id="Coils"/>
    </source>
</evidence>
<feature type="domain" description="Flagellar Assembly Protein A N-terminal region" evidence="2">
    <location>
        <begin position="85"/>
        <end position="254"/>
    </location>
</feature>
<dbReference type="AlphaFoldDB" id="A0A1R1I7W2"/>
<gene>
    <name evidence="3" type="ORF">BJN45_06095</name>
</gene>
<proteinExistence type="predicted"/>
<evidence type="ECO:0000313" key="4">
    <source>
        <dbReference type="Proteomes" id="UP000187526"/>
    </source>
</evidence>
<dbReference type="Proteomes" id="UP000187526">
    <property type="component" value="Unassembled WGS sequence"/>
</dbReference>
<dbReference type="InterPro" id="IPR046865">
    <property type="entry name" value="FapA_b_solenoid"/>
</dbReference>
<dbReference type="PANTHER" id="PTHR38032">
    <property type="entry name" value="POLYMERASE-RELATED"/>
    <property type="match status" value="1"/>
</dbReference>
<dbReference type="PANTHER" id="PTHR38032:SF1">
    <property type="entry name" value="RNA-BINDING PROTEIN KHPB N-TERMINAL DOMAIN-CONTAINING PROTEIN"/>
    <property type="match status" value="1"/>
</dbReference>
<accession>A0A1R1I7W2</accession>
<evidence type="ECO:0000259" key="2">
    <source>
        <dbReference type="Pfam" id="PF20250"/>
    </source>
</evidence>
<keyword evidence="1" id="KW-0175">Coiled coil</keyword>
<protein>
    <recommendedName>
        <fullName evidence="2">Flagellar Assembly Protein A N-terminal region domain-containing protein</fullName>
    </recommendedName>
</protein>
<dbReference type="OrthoDB" id="5807941at2"/>
<dbReference type="InterPro" id="IPR046866">
    <property type="entry name" value="FapA_N"/>
</dbReference>
<name>A0A1R1I7W2_9RHOO</name>
<reference evidence="3 4" key="1">
    <citation type="submission" date="2016-10" db="EMBL/GenBank/DDBJ databases">
        <title>Alkaliphiles isolated from bioreactors.</title>
        <authorList>
            <person name="Salah Z."/>
            <person name="Rout S.P."/>
            <person name="Humphreys P.N."/>
        </authorList>
    </citation>
    <scope>NUCLEOTIDE SEQUENCE [LARGE SCALE GENOMIC DNA]</scope>
    <source>
        <strain evidence="3 4">ZS02</strain>
    </source>
</reference>
<evidence type="ECO:0000313" key="3">
    <source>
        <dbReference type="EMBL" id="OMG54754.1"/>
    </source>
</evidence>
<dbReference type="EMBL" id="MTHD01000002">
    <property type="protein sequence ID" value="OMG54754.1"/>
    <property type="molecule type" value="Genomic_DNA"/>
</dbReference>
<dbReference type="RefSeq" id="WP_076093110.1">
    <property type="nucleotide sequence ID" value="NZ_MTHD01000002.1"/>
</dbReference>
<dbReference type="InterPro" id="IPR005646">
    <property type="entry name" value="FapA"/>
</dbReference>
<dbReference type="Pfam" id="PF03961">
    <property type="entry name" value="FapA"/>
    <property type="match status" value="1"/>
</dbReference>
<dbReference type="Pfam" id="PF20250">
    <property type="entry name" value="FapA_N"/>
    <property type="match status" value="1"/>
</dbReference>
<feature type="coiled-coil region" evidence="1">
    <location>
        <begin position="460"/>
        <end position="487"/>
    </location>
</feature>
<dbReference type="STRING" id="418702.BJN45_06095"/>
<organism evidence="3 4">
    <name type="scientific">Azonexus hydrophilus</name>
    <dbReference type="NCBI Taxonomy" id="418702"/>
    <lineage>
        <taxon>Bacteria</taxon>
        <taxon>Pseudomonadati</taxon>
        <taxon>Pseudomonadota</taxon>
        <taxon>Betaproteobacteria</taxon>
        <taxon>Rhodocyclales</taxon>
        <taxon>Azonexaceae</taxon>
        <taxon>Azonexus</taxon>
    </lineage>
</organism>
<keyword evidence="4" id="KW-1185">Reference proteome</keyword>
<comment type="caution">
    <text evidence="3">The sequence shown here is derived from an EMBL/GenBank/DDBJ whole genome shotgun (WGS) entry which is preliminary data.</text>
</comment>